<keyword evidence="8 11" id="KW-0411">Iron-sulfur</keyword>
<dbReference type="Pfam" id="PF10418">
    <property type="entry name" value="DHODB_Fe-S_bind"/>
    <property type="match status" value="1"/>
</dbReference>
<keyword evidence="2 10" id="KW-0285">Flavoprotein</keyword>
<dbReference type="AlphaFoldDB" id="A0A2M7B8P2"/>
<reference evidence="14" key="1">
    <citation type="submission" date="2017-09" db="EMBL/GenBank/DDBJ databases">
        <title>Depth-based differentiation of microbial function through sediment-hosted aquifers and enrichment of novel symbionts in the deep terrestrial subsurface.</title>
        <authorList>
            <person name="Probst A.J."/>
            <person name="Ladd B."/>
            <person name="Jarett J.K."/>
            <person name="Geller-Mcgrath D.E."/>
            <person name="Sieber C.M.K."/>
            <person name="Emerson J.B."/>
            <person name="Anantharaman K."/>
            <person name="Thomas B.C."/>
            <person name="Malmstrom R."/>
            <person name="Stieglmeier M."/>
            <person name="Klingl A."/>
            <person name="Woyke T."/>
            <person name="Ryan C.M."/>
            <person name="Banfield J.F."/>
        </authorList>
    </citation>
    <scope>NUCLEOTIDE SEQUENCE [LARGE SCALE GENOMIC DNA]</scope>
</reference>
<evidence type="ECO:0000256" key="4">
    <source>
        <dbReference type="ARBA" id="ARBA00022723"/>
    </source>
</evidence>
<dbReference type="InterPro" id="IPR039261">
    <property type="entry name" value="FNR_nucleotide-bd"/>
</dbReference>
<dbReference type="PIRSF" id="PIRSF006816">
    <property type="entry name" value="Cyc3_hyd_g"/>
    <property type="match status" value="1"/>
</dbReference>
<dbReference type="GO" id="GO:0050660">
    <property type="term" value="F:flavin adenine dinucleotide binding"/>
    <property type="evidence" value="ECO:0007669"/>
    <property type="project" value="InterPro"/>
</dbReference>
<evidence type="ECO:0000256" key="3">
    <source>
        <dbReference type="ARBA" id="ARBA00022714"/>
    </source>
</evidence>
<protein>
    <submittedName>
        <fullName evidence="13">Oxidoreductase</fullName>
    </submittedName>
</protein>
<keyword evidence="3 11" id="KW-0001">2Fe-2S</keyword>
<comment type="cofactor">
    <cofactor evidence="9">
        <name>[2Fe-2S] cluster</name>
        <dbReference type="ChEBI" id="CHEBI:190135"/>
    </cofactor>
</comment>
<evidence type="ECO:0000256" key="2">
    <source>
        <dbReference type="ARBA" id="ARBA00022630"/>
    </source>
</evidence>
<feature type="binding site" evidence="10">
    <location>
        <begin position="76"/>
        <end position="78"/>
    </location>
    <ligand>
        <name>FAD</name>
        <dbReference type="ChEBI" id="CHEBI:57692"/>
    </ligand>
</feature>
<feature type="binding site" evidence="11">
    <location>
        <position position="259"/>
    </location>
    <ligand>
        <name>[2Fe-2S] cluster</name>
        <dbReference type="ChEBI" id="CHEBI:190135"/>
    </ligand>
</feature>
<evidence type="ECO:0000313" key="13">
    <source>
        <dbReference type="EMBL" id="PIU99449.1"/>
    </source>
</evidence>
<dbReference type="Gene3D" id="2.40.30.10">
    <property type="entry name" value="Translation factors"/>
    <property type="match status" value="1"/>
</dbReference>
<keyword evidence="6" id="KW-0249">Electron transport</keyword>
<dbReference type="SUPFAM" id="SSF63380">
    <property type="entry name" value="Riboflavin synthase domain-like"/>
    <property type="match status" value="1"/>
</dbReference>
<evidence type="ECO:0000256" key="11">
    <source>
        <dbReference type="PIRSR" id="PIRSR006816-2"/>
    </source>
</evidence>
<keyword evidence="1" id="KW-0813">Transport</keyword>
<accession>A0A2M7B8P2</accession>
<dbReference type="Gene3D" id="3.40.50.80">
    <property type="entry name" value="Nucleotide-binding domain of ferredoxin-NADP reductase (FNR) module"/>
    <property type="match status" value="1"/>
</dbReference>
<dbReference type="Pfam" id="PF00970">
    <property type="entry name" value="FAD_binding_6"/>
    <property type="match status" value="1"/>
</dbReference>
<dbReference type="InterPro" id="IPR012165">
    <property type="entry name" value="Cyt_c3_hydrogenase_gsu"/>
</dbReference>
<dbReference type="InterPro" id="IPR017938">
    <property type="entry name" value="Riboflavin_synthase-like_b-brl"/>
</dbReference>
<dbReference type="InterPro" id="IPR001709">
    <property type="entry name" value="Flavoprot_Pyr_Nucl_cyt_Rdtase"/>
</dbReference>
<keyword evidence="7 11" id="KW-0408">Iron</keyword>
<comment type="caution">
    <text evidence="13">The sequence shown here is derived from an EMBL/GenBank/DDBJ whole genome shotgun (WGS) entry which is preliminary data.</text>
</comment>
<dbReference type="EMBL" id="PEVG01000029">
    <property type="protein sequence ID" value="PIU99449.1"/>
    <property type="molecule type" value="Genomic_DNA"/>
</dbReference>
<feature type="domain" description="FAD-binding FR-type" evidence="12">
    <location>
        <begin position="5"/>
        <end position="109"/>
    </location>
</feature>
<comment type="cofactor">
    <cofactor evidence="10">
        <name>FAD</name>
        <dbReference type="ChEBI" id="CHEBI:57692"/>
    </cofactor>
    <text evidence="10">Binds 1 FAD per subunit.</text>
</comment>
<dbReference type="GO" id="GO:0006221">
    <property type="term" value="P:pyrimidine nucleotide biosynthetic process"/>
    <property type="evidence" value="ECO:0007669"/>
    <property type="project" value="InterPro"/>
</dbReference>
<gene>
    <name evidence="13" type="ORF">COS58_02385</name>
</gene>
<dbReference type="SUPFAM" id="SSF52343">
    <property type="entry name" value="Ferredoxin reductase-like, C-terminal NADP-linked domain"/>
    <property type="match status" value="1"/>
</dbReference>
<organism evidence="13 14">
    <name type="scientific">Candidatus Tagabacteria bacterium CG03_land_8_20_14_0_80_41_22</name>
    <dbReference type="NCBI Taxonomy" id="1975020"/>
    <lineage>
        <taxon>Bacteria</taxon>
        <taxon>Candidatus Tagaibacteriota</taxon>
    </lineage>
</organism>
<keyword evidence="4 11" id="KW-0479">Metal-binding</keyword>
<evidence type="ECO:0000256" key="10">
    <source>
        <dbReference type="PIRSR" id="PIRSR006816-1"/>
    </source>
</evidence>
<evidence type="ECO:0000256" key="7">
    <source>
        <dbReference type="ARBA" id="ARBA00023004"/>
    </source>
</evidence>
<dbReference type="PANTHER" id="PTHR43513:SF1">
    <property type="entry name" value="ANAEROBIC SULFITE REDUCTASE SUBUNIT B"/>
    <property type="match status" value="1"/>
</dbReference>
<proteinExistence type="predicted"/>
<evidence type="ECO:0000313" key="14">
    <source>
        <dbReference type="Proteomes" id="UP000228561"/>
    </source>
</evidence>
<dbReference type="PRINTS" id="PR00371">
    <property type="entry name" value="FPNCR"/>
</dbReference>
<dbReference type="GO" id="GO:0051537">
    <property type="term" value="F:2 iron, 2 sulfur cluster binding"/>
    <property type="evidence" value="ECO:0007669"/>
    <property type="project" value="UniProtKB-KW"/>
</dbReference>
<feature type="binding site" evidence="11">
    <location>
        <position position="243"/>
    </location>
    <ligand>
        <name>[2Fe-2S] cluster</name>
        <dbReference type="ChEBI" id="CHEBI:190135"/>
    </ligand>
</feature>
<name>A0A2M7B8P2_9BACT</name>
<dbReference type="PROSITE" id="PS51384">
    <property type="entry name" value="FAD_FR"/>
    <property type="match status" value="1"/>
</dbReference>
<dbReference type="PRINTS" id="PR00406">
    <property type="entry name" value="CYTB5RDTASE"/>
</dbReference>
<dbReference type="InterPro" id="IPR037117">
    <property type="entry name" value="Dihydroorotate_DH_ele_sf"/>
</dbReference>
<dbReference type="InterPro" id="IPR019480">
    <property type="entry name" value="Dihydroorotate_DH_Fe-S-bd"/>
</dbReference>
<sequence length="275" mass="30777">MQNFYFPEKVKIAKIEQHSADVKLFRLQKNRGKFAKNRDGLVFNPGQFVLAGIWGYGEAPFGPASPPENNSYLEILIRNTGGVVTNAFHNLKNGAEATLRGPYGNGFPLKFFEGKDLVLATGGCGIPPIASLIEYIIKNRKDFGRVYLIYGAKTPQDLLLKERISNWEKQIKIILTIDKQAPDWKGGVGFVSEFVKEIEIDPNNSCAAMCGPGPMMNALEKILRPLGISDRRIFANTERKMQCGIGKCQHCTTGEKYTCTDGPVFYFDEIDRNWD</sequence>
<feature type="binding site" evidence="11">
    <location>
        <position position="251"/>
    </location>
    <ligand>
        <name>[2Fe-2S] cluster</name>
        <dbReference type="ChEBI" id="CHEBI:190135"/>
    </ligand>
</feature>
<dbReference type="InterPro" id="IPR008333">
    <property type="entry name" value="Cbr1-like_FAD-bd_dom"/>
</dbReference>
<evidence type="ECO:0000256" key="1">
    <source>
        <dbReference type="ARBA" id="ARBA00022448"/>
    </source>
</evidence>
<evidence type="ECO:0000256" key="6">
    <source>
        <dbReference type="ARBA" id="ARBA00022982"/>
    </source>
</evidence>
<dbReference type="PANTHER" id="PTHR43513">
    <property type="entry name" value="DIHYDROOROTATE DEHYDROGENASE B (NAD(+)), ELECTRON TRANSFER SUBUNIT"/>
    <property type="match status" value="1"/>
</dbReference>
<dbReference type="CDD" id="cd06221">
    <property type="entry name" value="sulfite_reductase_like"/>
    <property type="match status" value="1"/>
</dbReference>
<evidence type="ECO:0000256" key="9">
    <source>
        <dbReference type="ARBA" id="ARBA00034078"/>
    </source>
</evidence>
<keyword evidence="5 10" id="KW-0274">FAD</keyword>
<evidence type="ECO:0000256" key="8">
    <source>
        <dbReference type="ARBA" id="ARBA00023014"/>
    </source>
</evidence>
<dbReference type="GO" id="GO:0016491">
    <property type="term" value="F:oxidoreductase activity"/>
    <property type="evidence" value="ECO:0007669"/>
    <property type="project" value="InterPro"/>
</dbReference>
<comment type="cofactor">
    <cofactor evidence="11">
        <name>[2Fe-2S] cluster</name>
        <dbReference type="ChEBI" id="CHEBI:190135"/>
    </cofactor>
    <text evidence="11">Binds 1 [2Fe-2S] cluster per subunit.</text>
</comment>
<dbReference type="Proteomes" id="UP000228561">
    <property type="component" value="Unassembled WGS sequence"/>
</dbReference>
<dbReference type="InterPro" id="IPR001433">
    <property type="entry name" value="OxRdtase_FAD/NAD-bd"/>
</dbReference>
<dbReference type="Gene3D" id="2.10.240.10">
    <property type="entry name" value="Dihydroorotate dehydrogenase, electron transfer subunit"/>
    <property type="match status" value="1"/>
</dbReference>
<dbReference type="InterPro" id="IPR017927">
    <property type="entry name" value="FAD-bd_FR_type"/>
</dbReference>
<evidence type="ECO:0000259" key="12">
    <source>
        <dbReference type="PROSITE" id="PS51384"/>
    </source>
</evidence>
<dbReference type="InterPro" id="IPR050353">
    <property type="entry name" value="PyrK_electron_transfer"/>
</dbReference>
<evidence type="ECO:0000256" key="5">
    <source>
        <dbReference type="ARBA" id="ARBA00022827"/>
    </source>
</evidence>
<dbReference type="Pfam" id="PF00175">
    <property type="entry name" value="NAD_binding_1"/>
    <property type="match status" value="1"/>
</dbReference>
<dbReference type="GO" id="GO:0046872">
    <property type="term" value="F:metal ion binding"/>
    <property type="evidence" value="ECO:0007669"/>
    <property type="project" value="UniProtKB-KW"/>
</dbReference>
<feature type="binding site" evidence="11">
    <location>
        <position position="248"/>
    </location>
    <ligand>
        <name>[2Fe-2S] cluster</name>
        <dbReference type="ChEBI" id="CHEBI:190135"/>
    </ligand>
</feature>